<organism evidence="1 2">
    <name type="scientific">Leptospira broomii serovar Hurstbridge str. 5399</name>
    <dbReference type="NCBI Taxonomy" id="1049789"/>
    <lineage>
        <taxon>Bacteria</taxon>
        <taxon>Pseudomonadati</taxon>
        <taxon>Spirochaetota</taxon>
        <taxon>Spirochaetia</taxon>
        <taxon>Leptospirales</taxon>
        <taxon>Leptospiraceae</taxon>
        <taxon>Leptospira</taxon>
    </lineage>
</organism>
<comment type="caution">
    <text evidence="1">The sequence shown here is derived from an EMBL/GenBank/DDBJ whole genome shotgun (WGS) entry which is preliminary data.</text>
</comment>
<proteinExistence type="predicted"/>
<accession>T0FBP9</accession>
<gene>
    <name evidence="1" type="ORF">LEP1GSC050_4092</name>
</gene>
<protein>
    <submittedName>
        <fullName evidence="1">Uncharacterized protein</fullName>
    </submittedName>
</protein>
<dbReference type="Proteomes" id="UP000015454">
    <property type="component" value="Unassembled WGS sequence"/>
</dbReference>
<evidence type="ECO:0000313" key="2">
    <source>
        <dbReference type="Proteomes" id="UP000015454"/>
    </source>
</evidence>
<dbReference type="EMBL" id="AHMO02000008">
    <property type="protein sequence ID" value="EQA44997.1"/>
    <property type="molecule type" value="Genomic_DNA"/>
</dbReference>
<evidence type="ECO:0000313" key="1">
    <source>
        <dbReference type="EMBL" id="EQA44997.1"/>
    </source>
</evidence>
<dbReference type="STRING" id="1049789.LEP1GSC050_4092"/>
<sequence>MLEEEFCGIRPSEGYHRSGPRPGGAGIFSTDSIHIGGPITKSLKRTSALEFKVIDSGALRKLFLLAERILPFDSAKLFSNYYAIPTIHGGLRGFLPVHPPLLSGSDLVKLHSFENGWQGRIAGKTPA</sequence>
<keyword evidence="2" id="KW-1185">Reference proteome</keyword>
<name>T0FBP9_9LEPT</name>
<reference evidence="1" key="1">
    <citation type="submission" date="2013-05" db="EMBL/GenBank/DDBJ databases">
        <authorList>
            <person name="Harkins D.M."/>
            <person name="Durkin A.S."/>
            <person name="Brinkac L.M."/>
            <person name="Haft D.H."/>
            <person name="Selengut J.D."/>
            <person name="Sanka R."/>
            <person name="DePew J."/>
            <person name="Purushe J."/>
            <person name="Hartskeerl R.A."/>
            <person name="Ahmed A."/>
            <person name="van der Linden H."/>
            <person name="Goris M.G.A."/>
            <person name="Vinetz J.M."/>
            <person name="Sutton G.G."/>
            <person name="Nierman W.C."/>
            <person name="Fouts D.E."/>
        </authorList>
    </citation>
    <scope>NUCLEOTIDE SEQUENCE [LARGE SCALE GENOMIC DNA]</scope>
    <source>
        <strain evidence="1">5399</strain>
    </source>
</reference>
<dbReference type="AlphaFoldDB" id="T0FBP9"/>